<accession>A0ACB8CCQ9</accession>
<gene>
    <name evidence="1" type="ORF">HPB49_001298</name>
</gene>
<reference evidence="1" key="1">
    <citation type="submission" date="2020-05" db="EMBL/GenBank/DDBJ databases">
        <title>Large-scale comparative analyses of tick genomes elucidate their genetic diversity and vector capacities.</title>
        <authorList>
            <person name="Jia N."/>
            <person name="Wang J."/>
            <person name="Shi W."/>
            <person name="Du L."/>
            <person name="Sun Y."/>
            <person name="Zhan W."/>
            <person name="Jiang J."/>
            <person name="Wang Q."/>
            <person name="Zhang B."/>
            <person name="Ji P."/>
            <person name="Sakyi L.B."/>
            <person name="Cui X."/>
            <person name="Yuan T."/>
            <person name="Jiang B."/>
            <person name="Yang W."/>
            <person name="Lam T.T.-Y."/>
            <person name="Chang Q."/>
            <person name="Ding S."/>
            <person name="Wang X."/>
            <person name="Zhu J."/>
            <person name="Ruan X."/>
            <person name="Zhao L."/>
            <person name="Wei J."/>
            <person name="Que T."/>
            <person name="Du C."/>
            <person name="Cheng J."/>
            <person name="Dai P."/>
            <person name="Han X."/>
            <person name="Huang E."/>
            <person name="Gao Y."/>
            <person name="Liu J."/>
            <person name="Shao H."/>
            <person name="Ye R."/>
            <person name="Li L."/>
            <person name="Wei W."/>
            <person name="Wang X."/>
            <person name="Wang C."/>
            <person name="Yang T."/>
            <person name="Huo Q."/>
            <person name="Li W."/>
            <person name="Guo W."/>
            <person name="Chen H."/>
            <person name="Zhou L."/>
            <person name="Ni X."/>
            <person name="Tian J."/>
            <person name="Zhou Y."/>
            <person name="Sheng Y."/>
            <person name="Liu T."/>
            <person name="Pan Y."/>
            <person name="Xia L."/>
            <person name="Li J."/>
            <person name="Zhao F."/>
            <person name="Cao W."/>
        </authorList>
    </citation>
    <scope>NUCLEOTIDE SEQUENCE</scope>
    <source>
        <strain evidence="1">Dsil-2018</strain>
    </source>
</reference>
<evidence type="ECO:0000313" key="2">
    <source>
        <dbReference type="Proteomes" id="UP000821865"/>
    </source>
</evidence>
<protein>
    <submittedName>
        <fullName evidence="1">Uncharacterized protein</fullName>
    </submittedName>
</protein>
<name>A0ACB8CCQ9_DERSI</name>
<dbReference type="EMBL" id="CM023476">
    <property type="protein sequence ID" value="KAH7940520.1"/>
    <property type="molecule type" value="Genomic_DNA"/>
</dbReference>
<dbReference type="Proteomes" id="UP000821865">
    <property type="component" value="Chromosome 7"/>
</dbReference>
<proteinExistence type="predicted"/>
<evidence type="ECO:0000313" key="1">
    <source>
        <dbReference type="EMBL" id="KAH7940520.1"/>
    </source>
</evidence>
<organism evidence="1 2">
    <name type="scientific">Dermacentor silvarum</name>
    <name type="common">Tick</name>
    <dbReference type="NCBI Taxonomy" id="543639"/>
    <lineage>
        <taxon>Eukaryota</taxon>
        <taxon>Metazoa</taxon>
        <taxon>Ecdysozoa</taxon>
        <taxon>Arthropoda</taxon>
        <taxon>Chelicerata</taxon>
        <taxon>Arachnida</taxon>
        <taxon>Acari</taxon>
        <taxon>Parasitiformes</taxon>
        <taxon>Ixodida</taxon>
        <taxon>Ixodoidea</taxon>
        <taxon>Ixodidae</taxon>
        <taxon>Rhipicephalinae</taxon>
        <taxon>Dermacentor</taxon>
    </lineage>
</organism>
<comment type="caution">
    <text evidence="1">The sequence shown here is derived from an EMBL/GenBank/DDBJ whole genome shotgun (WGS) entry which is preliminary data.</text>
</comment>
<keyword evidence="2" id="KW-1185">Reference proteome</keyword>
<sequence>MQSRLRYFRVLRAHPTAVSSYTPPKNRKTRLHRQTFSQRLRQKSWKVELEPHCLTTKGTRIPDLVIRRDGQTIILDAQVVGTRIRLSDAPDKRNKYLFPELLALVDPTSRAVVSSVTLS</sequence>